<dbReference type="OrthoDB" id="7807589at2"/>
<accession>A0A369W0K3</accession>
<feature type="domain" description="HNH nuclease" evidence="1">
    <location>
        <begin position="10"/>
        <end position="63"/>
    </location>
</feature>
<dbReference type="SMART" id="SM00507">
    <property type="entry name" value="HNHc"/>
    <property type="match status" value="1"/>
</dbReference>
<protein>
    <recommendedName>
        <fullName evidence="1">HNH nuclease domain-containing protein</fullName>
    </recommendedName>
</protein>
<dbReference type="Pfam" id="PF01844">
    <property type="entry name" value="HNH"/>
    <property type="match status" value="1"/>
</dbReference>
<keyword evidence="3" id="KW-1185">Reference proteome</keyword>
<dbReference type="GO" id="GO:0008270">
    <property type="term" value="F:zinc ion binding"/>
    <property type="evidence" value="ECO:0007669"/>
    <property type="project" value="InterPro"/>
</dbReference>
<organism evidence="2 3">
    <name type="scientific">Sphingomonas aracearum</name>
    <dbReference type="NCBI Taxonomy" id="2283317"/>
    <lineage>
        <taxon>Bacteria</taxon>
        <taxon>Pseudomonadati</taxon>
        <taxon>Pseudomonadota</taxon>
        <taxon>Alphaproteobacteria</taxon>
        <taxon>Sphingomonadales</taxon>
        <taxon>Sphingomonadaceae</taxon>
        <taxon>Sphingomonas</taxon>
    </lineage>
</organism>
<gene>
    <name evidence="2" type="ORF">DVW87_03650</name>
</gene>
<reference evidence="2 3" key="1">
    <citation type="submission" date="2018-07" db="EMBL/GenBank/DDBJ databases">
        <title>a novel species of Sphingomonas isolated from the rhizosphere soil of Araceae plant.</title>
        <authorList>
            <person name="Zhiyong W."/>
            <person name="Qinglan Z."/>
            <person name="Zhiwei F."/>
            <person name="Ding X."/>
            <person name="Gejiao W."/>
            <person name="Shixue Z."/>
        </authorList>
    </citation>
    <scope>NUCLEOTIDE SEQUENCE [LARGE SCALE GENOMIC DNA]</scope>
    <source>
        <strain evidence="2 3">WZY 27</strain>
    </source>
</reference>
<proteinExistence type="predicted"/>
<evidence type="ECO:0000313" key="3">
    <source>
        <dbReference type="Proteomes" id="UP000253918"/>
    </source>
</evidence>
<evidence type="ECO:0000259" key="1">
    <source>
        <dbReference type="SMART" id="SM00507"/>
    </source>
</evidence>
<dbReference type="Proteomes" id="UP000253918">
    <property type="component" value="Unassembled WGS sequence"/>
</dbReference>
<dbReference type="InterPro" id="IPR003615">
    <property type="entry name" value="HNH_nuc"/>
</dbReference>
<dbReference type="EMBL" id="QQNB01000001">
    <property type="protein sequence ID" value="RDE07467.1"/>
    <property type="molecule type" value="Genomic_DNA"/>
</dbReference>
<evidence type="ECO:0000313" key="2">
    <source>
        <dbReference type="EMBL" id="RDE07467.1"/>
    </source>
</evidence>
<sequence>MRDRSRAYSRLRERLLSAEPLCRYCRSTGLIRGATVLDHIVALALGGTDDPANLAPTCTDCNDAKSTAEKRFLAKGYDLADVTRDPHLADWLARAEAIMSPPV</sequence>
<comment type="caution">
    <text evidence="2">The sequence shown here is derived from an EMBL/GenBank/DDBJ whole genome shotgun (WGS) entry which is preliminary data.</text>
</comment>
<dbReference type="GO" id="GO:0003676">
    <property type="term" value="F:nucleic acid binding"/>
    <property type="evidence" value="ECO:0007669"/>
    <property type="project" value="InterPro"/>
</dbReference>
<dbReference type="GO" id="GO:0004519">
    <property type="term" value="F:endonuclease activity"/>
    <property type="evidence" value="ECO:0007669"/>
    <property type="project" value="InterPro"/>
</dbReference>
<dbReference type="Gene3D" id="1.10.30.50">
    <property type="match status" value="1"/>
</dbReference>
<name>A0A369W0K3_9SPHN</name>
<dbReference type="CDD" id="cd00085">
    <property type="entry name" value="HNHc"/>
    <property type="match status" value="1"/>
</dbReference>
<dbReference type="InterPro" id="IPR002711">
    <property type="entry name" value="HNH"/>
</dbReference>
<dbReference type="AlphaFoldDB" id="A0A369W0K3"/>